<evidence type="ECO:0000313" key="1">
    <source>
        <dbReference type="EMBL" id="KRX44911.1"/>
    </source>
</evidence>
<comment type="caution">
    <text evidence="1">The sequence shown here is derived from an EMBL/GenBank/DDBJ whole genome shotgun (WGS) entry which is preliminary data.</text>
</comment>
<protein>
    <submittedName>
        <fullName evidence="1">Uncharacterized protein</fullName>
    </submittedName>
</protein>
<proteinExistence type="predicted"/>
<dbReference type="AlphaFoldDB" id="A0A0V0U0W0"/>
<dbReference type="Proteomes" id="UP000055048">
    <property type="component" value="Unassembled WGS sequence"/>
</dbReference>
<organism evidence="1 2">
    <name type="scientific">Trichinella murrelli</name>
    <dbReference type="NCBI Taxonomy" id="144512"/>
    <lineage>
        <taxon>Eukaryota</taxon>
        <taxon>Metazoa</taxon>
        <taxon>Ecdysozoa</taxon>
        <taxon>Nematoda</taxon>
        <taxon>Enoplea</taxon>
        <taxon>Dorylaimia</taxon>
        <taxon>Trichinellida</taxon>
        <taxon>Trichinellidae</taxon>
        <taxon>Trichinella</taxon>
    </lineage>
</organism>
<gene>
    <name evidence="1" type="ORF">T05_8667</name>
</gene>
<dbReference type="EMBL" id="JYDJ01000086">
    <property type="protein sequence ID" value="KRX44911.1"/>
    <property type="molecule type" value="Genomic_DNA"/>
</dbReference>
<keyword evidence="2" id="KW-1185">Reference proteome</keyword>
<reference evidence="1 2" key="1">
    <citation type="submission" date="2015-01" db="EMBL/GenBank/DDBJ databases">
        <title>Evolution of Trichinella species and genotypes.</title>
        <authorList>
            <person name="Korhonen P.K."/>
            <person name="Edoardo P."/>
            <person name="Giuseppe L.R."/>
            <person name="Gasser R.B."/>
        </authorList>
    </citation>
    <scope>NUCLEOTIDE SEQUENCE [LARGE SCALE GENOMIC DNA]</scope>
    <source>
        <strain evidence="1">ISS417</strain>
    </source>
</reference>
<evidence type="ECO:0000313" key="2">
    <source>
        <dbReference type="Proteomes" id="UP000055048"/>
    </source>
</evidence>
<accession>A0A0V0U0W0</accession>
<name>A0A0V0U0W0_9BILA</name>
<sequence>MDRMVGYCPGQLGSCEMAVGRLLALTPYGGSSNQCKRSALTGHSDQVTCTCVTCFFKSKAFKTKKKNRSTEFLFFYAPLL</sequence>